<dbReference type="eggNOG" id="COG1075">
    <property type="taxonomic scope" value="Bacteria"/>
</dbReference>
<dbReference type="Gene3D" id="3.40.50.1820">
    <property type="entry name" value="alpha/beta hydrolase"/>
    <property type="match status" value="1"/>
</dbReference>
<reference evidence="2 3" key="1">
    <citation type="submission" date="2011-01" db="EMBL/GenBank/DDBJ databases">
        <title>Complete sequence of Pseudoxanthomonas suwonensis 11-1.</title>
        <authorList>
            <consortium name="US DOE Joint Genome Institute"/>
            <person name="Lucas S."/>
            <person name="Copeland A."/>
            <person name="Lapidus A."/>
            <person name="Cheng J.-F."/>
            <person name="Goodwin L."/>
            <person name="Pitluck S."/>
            <person name="Teshima H."/>
            <person name="Detter J.C."/>
            <person name="Han C."/>
            <person name="Tapia R."/>
            <person name="Land M."/>
            <person name="Hauser L."/>
            <person name="Kyrpides N."/>
            <person name="Ivanova N."/>
            <person name="Ovchinnikova G."/>
            <person name="Siebers A.K."/>
            <person name="Allgaier M."/>
            <person name="Thelen M.P."/>
            <person name="Hugenholtz P."/>
            <person name="Gladden J."/>
            <person name="Woyke T."/>
        </authorList>
    </citation>
    <scope>NUCLEOTIDE SEQUENCE [LARGE SCALE GENOMIC DNA]</scope>
    <source>
        <strain evidence="3">11-1</strain>
    </source>
</reference>
<dbReference type="KEGG" id="psu:Psesu_0588"/>
<accession>E6WQJ7</accession>
<organism evidence="2 3">
    <name type="scientific">Pseudoxanthomonas suwonensis (strain 11-1)</name>
    <dbReference type="NCBI Taxonomy" id="743721"/>
    <lineage>
        <taxon>Bacteria</taxon>
        <taxon>Pseudomonadati</taxon>
        <taxon>Pseudomonadota</taxon>
        <taxon>Gammaproteobacteria</taxon>
        <taxon>Lysobacterales</taxon>
        <taxon>Lysobacteraceae</taxon>
        <taxon>Pseudoxanthomonas</taxon>
    </lineage>
</organism>
<protein>
    <submittedName>
        <fullName evidence="2">PGAP1 family protein</fullName>
    </submittedName>
</protein>
<dbReference type="HOGENOM" id="CLU_075528_2_0_6"/>
<dbReference type="InterPro" id="IPR029058">
    <property type="entry name" value="AB_hydrolase_fold"/>
</dbReference>
<dbReference type="STRING" id="743721.Psesu_0588"/>
<gene>
    <name evidence="2" type="ordered locus">Psesu_0588</name>
</gene>
<dbReference type="RefSeq" id="WP_013534276.1">
    <property type="nucleotide sequence ID" value="NC_014924.1"/>
</dbReference>
<dbReference type="PANTHER" id="PTHR37946">
    <property type="entry name" value="SLL1969 PROTEIN"/>
    <property type="match status" value="1"/>
</dbReference>
<dbReference type="Proteomes" id="UP000008632">
    <property type="component" value="Chromosome"/>
</dbReference>
<evidence type="ECO:0000313" key="2">
    <source>
        <dbReference type="EMBL" id="ADV26446.1"/>
    </source>
</evidence>
<dbReference type="InterPro" id="IPR000073">
    <property type="entry name" value="AB_hydrolase_1"/>
</dbReference>
<dbReference type="OrthoDB" id="556502at2"/>
<feature type="domain" description="AB hydrolase-1" evidence="1">
    <location>
        <begin position="12"/>
        <end position="205"/>
    </location>
</feature>
<dbReference type="SUPFAM" id="SSF53474">
    <property type="entry name" value="alpha/beta-Hydrolases"/>
    <property type="match status" value="1"/>
</dbReference>
<proteinExistence type="predicted"/>
<name>E6WQJ7_PSEUU</name>
<evidence type="ECO:0000259" key="1">
    <source>
        <dbReference type="Pfam" id="PF12697"/>
    </source>
</evidence>
<dbReference type="EMBL" id="CP002446">
    <property type="protein sequence ID" value="ADV26446.1"/>
    <property type="molecule type" value="Genomic_DNA"/>
</dbReference>
<dbReference type="AlphaFoldDB" id="E6WQJ7"/>
<dbReference type="PANTHER" id="PTHR37946:SF1">
    <property type="entry name" value="SLL1969 PROTEIN"/>
    <property type="match status" value="1"/>
</dbReference>
<sequence>MADTEAVPCTRVLLVHGLWNQPWWLLPLAWRLRRLGFQVERFGYPSIVGGPEPAIEALVARLRGGLPCHLVGHSLGGLVAVEALRRSPDLPVRRVVCLGSPLCGSATAQYLAAQRPLAWVLGRSAPLLLCGCRPWEGRAELGVIAGDLPRGISRLLAAVGLESDGTVALSETHLPGARDYCRVRASHTGLVLSAEAARQVAAFLRHGAFAREGQGEDGAGGGGARL</sequence>
<evidence type="ECO:0000313" key="3">
    <source>
        <dbReference type="Proteomes" id="UP000008632"/>
    </source>
</evidence>
<dbReference type="Pfam" id="PF12697">
    <property type="entry name" value="Abhydrolase_6"/>
    <property type="match status" value="1"/>
</dbReference>
<keyword evidence="3" id="KW-1185">Reference proteome</keyword>